<evidence type="ECO:0000313" key="3">
    <source>
        <dbReference type="Proteomes" id="UP000078540"/>
    </source>
</evidence>
<dbReference type="STRING" id="520822.A0A195BB20"/>
<dbReference type="Proteomes" id="UP000078540">
    <property type="component" value="Unassembled WGS sequence"/>
</dbReference>
<reference evidence="2 3" key="1">
    <citation type="submission" date="2015-09" db="EMBL/GenBank/DDBJ databases">
        <title>Atta colombica WGS genome.</title>
        <authorList>
            <person name="Nygaard S."/>
            <person name="Hu H."/>
            <person name="Boomsma J."/>
            <person name="Zhang G."/>
        </authorList>
    </citation>
    <scope>NUCLEOTIDE SEQUENCE [LARGE SCALE GENOMIC DNA]</scope>
    <source>
        <strain evidence="2">Treedump-2</strain>
        <tissue evidence="2">Whole body</tissue>
    </source>
</reference>
<keyword evidence="3" id="KW-1185">Reference proteome</keyword>
<accession>A0A195BB20</accession>
<evidence type="ECO:0000313" key="2">
    <source>
        <dbReference type="EMBL" id="KYM81746.1"/>
    </source>
</evidence>
<feature type="compositionally biased region" description="Polar residues" evidence="1">
    <location>
        <begin position="46"/>
        <end position="65"/>
    </location>
</feature>
<proteinExistence type="predicted"/>
<dbReference type="AlphaFoldDB" id="A0A195BB20"/>
<feature type="region of interest" description="Disordered" evidence="1">
    <location>
        <begin position="1"/>
        <end position="65"/>
    </location>
</feature>
<protein>
    <submittedName>
        <fullName evidence="2">Uncharacterized protein</fullName>
    </submittedName>
</protein>
<name>A0A195BB20_9HYME</name>
<organism evidence="2 3">
    <name type="scientific">Atta colombica</name>
    <dbReference type="NCBI Taxonomy" id="520822"/>
    <lineage>
        <taxon>Eukaryota</taxon>
        <taxon>Metazoa</taxon>
        <taxon>Ecdysozoa</taxon>
        <taxon>Arthropoda</taxon>
        <taxon>Hexapoda</taxon>
        <taxon>Insecta</taxon>
        <taxon>Pterygota</taxon>
        <taxon>Neoptera</taxon>
        <taxon>Endopterygota</taxon>
        <taxon>Hymenoptera</taxon>
        <taxon>Apocrita</taxon>
        <taxon>Aculeata</taxon>
        <taxon>Formicoidea</taxon>
        <taxon>Formicidae</taxon>
        <taxon>Myrmicinae</taxon>
        <taxon>Atta</taxon>
    </lineage>
</organism>
<evidence type="ECO:0000256" key="1">
    <source>
        <dbReference type="SAM" id="MobiDB-lite"/>
    </source>
</evidence>
<gene>
    <name evidence="2" type="ORF">ALC53_07739</name>
</gene>
<sequence>MMGVLRWRHDLRSEAAAQQQQEQQQQRAERPTGHNSHAHTFPKLLSQVSRSPTFKSQECNTDAST</sequence>
<dbReference type="EMBL" id="KQ976529">
    <property type="protein sequence ID" value="KYM81746.1"/>
    <property type="molecule type" value="Genomic_DNA"/>
</dbReference>
<feature type="compositionally biased region" description="Low complexity" evidence="1">
    <location>
        <begin position="14"/>
        <end position="26"/>
    </location>
</feature>